<dbReference type="Gene3D" id="3.90.550.10">
    <property type="entry name" value="Spore Coat Polysaccharide Biosynthesis Protein SpsA, Chain A"/>
    <property type="match status" value="1"/>
</dbReference>
<dbReference type="InterPro" id="IPR029044">
    <property type="entry name" value="Nucleotide-diphossugar_trans"/>
</dbReference>
<name>A0A211YR85_9CREN</name>
<sequence length="253" mass="27566">MTVTMAARYAVLLAAGLGTRLGGPKPLVRLHGRPLAWYPLSVLHLVGASEVCIVTRSELEGELRQLAESVYGSGAVHVVINSEPWRENGYSLLLASRLCPCPVGEPVYVSMSDHVYSPLVPARLAVPRWAVYSIAGDREPAYVDADEATKILAVGGVGYAVGKGLRFWSHIDMGVHAVRLDAIREASELVMAWSQGVLGLNMLTDTLARLGGLYVSEASSLPWTEVDTPRDLEEAEKGRRRRVVEHVLSWIRS</sequence>
<proteinExistence type="predicted"/>
<reference evidence="3 4" key="1">
    <citation type="submission" date="2017-05" db="EMBL/GenBank/DDBJ databases">
        <title>The draft genome of the hyperthermophilic archaeon 'Pyrodictium delaneyi strain Hulk', an iron and nitrate reducer, reveals the capacity for sulfate reduction.</title>
        <authorList>
            <person name="Demey L.M."/>
            <person name="Miller C."/>
            <person name="Manzella M."/>
            <person name="Reguera G."/>
            <person name="Kashefi K."/>
        </authorList>
    </citation>
    <scope>NUCLEOTIDE SEQUENCE [LARGE SCALE GENOMIC DNA]</scope>
    <source>
        <strain evidence="3 4">Hulk</strain>
    </source>
</reference>
<comment type="caution">
    <text evidence="3">The sequence shown here is derived from an EMBL/GenBank/DDBJ whole genome shotgun (WGS) entry which is preliminary data.</text>
</comment>
<keyword evidence="1" id="KW-0808">Transferase</keyword>
<accession>A0A211YR85</accession>
<dbReference type="Pfam" id="PF12804">
    <property type="entry name" value="NTP_transf_3"/>
    <property type="match status" value="1"/>
</dbReference>
<dbReference type="PANTHER" id="PTHR19136">
    <property type="entry name" value="MOLYBDENUM COFACTOR GUANYLYLTRANSFERASE"/>
    <property type="match status" value="1"/>
</dbReference>
<evidence type="ECO:0000259" key="2">
    <source>
        <dbReference type="Pfam" id="PF12804"/>
    </source>
</evidence>
<feature type="domain" description="MobA-like NTP transferase" evidence="2">
    <location>
        <begin position="10"/>
        <end position="116"/>
    </location>
</feature>
<dbReference type="Proteomes" id="UP000196694">
    <property type="component" value="Unassembled WGS sequence"/>
</dbReference>
<dbReference type="GeneID" id="26099084"/>
<evidence type="ECO:0000256" key="1">
    <source>
        <dbReference type="ARBA" id="ARBA00022679"/>
    </source>
</evidence>
<organism evidence="3 4">
    <name type="scientific">Pyrodictium delaneyi</name>
    <dbReference type="NCBI Taxonomy" id="1273541"/>
    <lineage>
        <taxon>Archaea</taxon>
        <taxon>Thermoproteota</taxon>
        <taxon>Thermoprotei</taxon>
        <taxon>Desulfurococcales</taxon>
        <taxon>Pyrodictiaceae</taxon>
        <taxon>Pyrodictium</taxon>
    </lineage>
</organism>
<dbReference type="InterPro" id="IPR025877">
    <property type="entry name" value="MobA-like_NTP_Trfase"/>
</dbReference>
<gene>
    <name evidence="3" type="ORF">Pdsh_01915</name>
</gene>
<evidence type="ECO:0000313" key="4">
    <source>
        <dbReference type="Proteomes" id="UP000196694"/>
    </source>
</evidence>
<dbReference type="RefSeq" id="WP_082419450.1">
    <property type="nucleotide sequence ID" value="NZ_CP013011.1"/>
</dbReference>
<evidence type="ECO:0000313" key="3">
    <source>
        <dbReference type="EMBL" id="OWJ55568.1"/>
    </source>
</evidence>
<protein>
    <recommendedName>
        <fullName evidence="2">MobA-like NTP transferase domain-containing protein</fullName>
    </recommendedName>
</protein>
<dbReference type="AlphaFoldDB" id="A0A211YR85"/>
<dbReference type="PANTHER" id="PTHR19136:SF84">
    <property type="entry name" value="BIFUNCTIONAL IPC TRANSFERASE AND DIPP SYNTHASE"/>
    <property type="match status" value="1"/>
</dbReference>
<keyword evidence="4" id="KW-1185">Reference proteome</keyword>
<dbReference type="GO" id="GO:0016779">
    <property type="term" value="F:nucleotidyltransferase activity"/>
    <property type="evidence" value="ECO:0007669"/>
    <property type="project" value="TreeGrafter"/>
</dbReference>
<dbReference type="SUPFAM" id="SSF53448">
    <property type="entry name" value="Nucleotide-diphospho-sugar transferases"/>
    <property type="match status" value="1"/>
</dbReference>
<dbReference type="EMBL" id="NCQP01000001">
    <property type="protein sequence ID" value="OWJ55568.1"/>
    <property type="molecule type" value="Genomic_DNA"/>
</dbReference>